<protein>
    <submittedName>
        <fullName evidence="1">Uncharacterized protein</fullName>
    </submittedName>
</protein>
<organism evidence="1 2">
    <name type="scientific">Choristoneura fumiferana</name>
    <name type="common">Spruce budworm moth</name>
    <name type="synonym">Archips fumiferana</name>
    <dbReference type="NCBI Taxonomy" id="7141"/>
    <lineage>
        <taxon>Eukaryota</taxon>
        <taxon>Metazoa</taxon>
        <taxon>Ecdysozoa</taxon>
        <taxon>Arthropoda</taxon>
        <taxon>Hexapoda</taxon>
        <taxon>Insecta</taxon>
        <taxon>Pterygota</taxon>
        <taxon>Neoptera</taxon>
        <taxon>Endopterygota</taxon>
        <taxon>Lepidoptera</taxon>
        <taxon>Glossata</taxon>
        <taxon>Ditrysia</taxon>
        <taxon>Tortricoidea</taxon>
        <taxon>Tortricidae</taxon>
        <taxon>Tortricinae</taxon>
        <taxon>Choristoneura</taxon>
    </lineage>
</organism>
<accession>A0ACC0KXM9</accession>
<proteinExistence type="predicted"/>
<dbReference type="EMBL" id="CM046115">
    <property type="protein sequence ID" value="KAI8440946.1"/>
    <property type="molecule type" value="Genomic_DNA"/>
</dbReference>
<evidence type="ECO:0000313" key="2">
    <source>
        <dbReference type="Proteomes" id="UP001064048"/>
    </source>
</evidence>
<dbReference type="Proteomes" id="UP001064048">
    <property type="component" value="Chromosome 15"/>
</dbReference>
<reference evidence="1 2" key="1">
    <citation type="journal article" date="2022" name="Genome Biol. Evol.">
        <title>The Spruce Budworm Genome: Reconstructing the Evolutionary History of Antifreeze Proteins.</title>
        <authorList>
            <person name="Beliveau C."/>
            <person name="Gagne P."/>
            <person name="Picq S."/>
            <person name="Vernygora O."/>
            <person name="Keeling C.I."/>
            <person name="Pinkney K."/>
            <person name="Doucet D."/>
            <person name="Wen F."/>
            <person name="Johnston J.S."/>
            <person name="Maaroufi H."/>
            <person name="Boyle B."/>
            <person name="Laroche J."/>
            <person name="Dewar K."/>
            <person name="Juretic N."/>
            <person name="Blackburn G."/>
            <person name="Nisole A."/>
            <person name="Brunet B."/>
            <person name="Brandao M."/>
            <person name="Lumley L."/>
            <person name="Duan J."/>
            <person name="Quan G."/>
            <person name="Lucarotti C.J."/>
            <person name="Roe A.D."/>
            <person name="Sperling F.A.H."/>
            <person name="Levesque R.C."/>
            <person name="Cusson M."/>
        </authorList>
    </citation>
    <scope>NUCLEOTIDE SEQUENCE [LARGE SCALE GENOMIC DNA]</scope>
    <source>
        <strain evidence="1">Glfc:IPQL:Cfum</strain>
    </source>
</reference>
<sequence>MTLIDDLGKVAGVPMGAGGRVIAAFLGEVLCPVRNYSVEHVDKVCLSLREQYGRCVKMAGLLGRPDMLFVFDAGEVERVFRSEDGTPHRHGESWSAFRTKVSRVALSTSAAAQYTVSVSDVADSFINRLRDIRKEDYETPDDFTNEVHKWSLEFPPPKTKNTHKSHKPIYHHHHTTLTHFELNLSSSSEQHNYTMLPDINMSCSYHKFEALGLIALDTRLGCFEASAGSESQRLIDAVNTFFLCVGELELRAPWWRIYNTRMFKQYVNALDTILR</sequence>
<name>A0ACC0KXM9_CHOFU</name>
<gene>
    <name evidence="1" type="ORF">MSG28_009243</name>
</gene>
<comment type="caution">
    <text evidence="1">The sequence shown here is derived from an EMBL/GenBank/DDBJ whole genome shotgun (WGS) entry which is preliminary data.</text>
</comment>
<keyword evidence="2" id="KW-1185">Reference proteome</keyword>
<evidence type="ECO:0000313" key="1">
    <source>
        <dbReference type="EMBL" id="KAI8440946.1"/>
    </source>
</evidence>